<reference evidence="2" key="1">
    <citation type="submission" date="2025-08" db="UniProtKB">
        <authorList>
            <consortium name="Ensembl"/>
        </authorList>
    </citation>
    <scope>IDENTIFICATION</scope>
</reference>
<evidence type="ECO:0000256" key="1">
    <source>
        <dbReference type="SAM" id="MobiDB-lite"/>
    </source>
</evidence>
<evidence type="ECO:0000313" key="2">
    <source>
        <dbReference type="Ensembl" id="ENSCGRP00001006047.1"/>
    </source>
</evidence>
<dbReference type="AlphaFoldDB" id="A0A8C2LNA9"/>
<proteinExistence type="predicted"/>
<reference evidence="2" key="2">
    <citation type="submission" date="2025-09" db="UniProtKB">
        <authorList>
            <consortium name="Ensembl"/>
        </authorList>
    </citation>
    <scope>IDENTIFICATION</scope>
</reference>
<feature type="compositionally biased region" description="Low complexity" evidence="1">
    <location>
        <begin position="1"/>
        <end position="21"/>
    </location>
</feature>
<name>A0A8C2LNA9_CRIGR</name>
<dbReference type="Proteomes" id="UP000694386">
    <property type="component" value="Unplaced"/>
</dbReference>
<evidence type="ECO:0000313" key="3">
    <source>
        <dbReference type="Proteomes" id="UP000694386"/>
    </source>
</evidence>
<accession>A0A8C2LNA9</accession>
<protein>
    <submittedName>
        <fullName evidence="2">Uncharacterized protein</fullName>
    </submittedName>
</protein>
<organism evidence="2 3">
    <name type="scientific">Cricetulus griseus</name>
    <name type="common">Chinese hamster</name>
    <name type="synonym">Cricetulus barabensis griseus</name>
    <dbReference type="NCBI Taxonomy" id="10029"/>
    <lineage>
        <taxon>Eukaryota</taxon>
        <taxon>Metazoa</taxon>
        <taxon>Chordata</taxon>
        <taxon>Craniata</taxon>
        <taxon>Vertebrata</taxon>
        <taxon>Euteleostomi</taxon>
        <taxon>Mammalia</taxon>
        <taxon>Eutheria</taxon>
        <taxon>Euarchontoglires</taxon>
        <taxon>Glires</taxon>
        <taxon>Rodentia</taxon>
        <taxon>Myomorpha</taxon>
        <taxon>Muroidea</taxon>
        <taxon>Cricetidae</taxon>
        <taxon>Cricetinae</taxon>
        <taxon>Cricetulus</taxon>
    </lineage>
</organism>
<feature type="compositionally biased region" description="Polar residues" evidence="1">
    <location>
        <begin position="60"/>
        <end position="72"/>
    </location>
</feature>
<sequence>TRPAAGAPAAAAAPAAARGTAQHGHQVRGRERSGRLLPAPLAPLLPGRLLPRHGPGATTIGDSQPSLQQQNTASVAAGGAVAGLASLPVPARFAVGRSWRRDPDAPCLLLRWSGV</sequence>
<feature type="compositionally biased region" description="Low complexity" evidence="1">
    <location>
        <begin position="35"/>
        <end position="57"/>
    </location>
</feature>
<feature type="region of interest" description="Disordered" evidence="1">
    <location>
        <begin position="1"/>
        <end position="72"/>
    </location>
</feature>
<dbReference type="Ensembl" id="ENSCGRT00001009416.1">
    <property type="protein sequence ID" value="ENSCGRP00001006047.1"/>
    <property type="gene ID" value="ENSCGRG00001008077.1"/>
</dbReference>